<name>A0A381WPU8_9ZZZZ</name>
<protein>
    <submittedName>
        <fullName evidence="1">Uncharacterized protein</fullName>
    </submittedName>
</protein>
<dbReference type="AlphaFoldDB" id="A0A381WPU8"/>
<organism evidence="1">
    <name type="scientific">marine metagenome</name>
    <dbReference type="NCBI Taxonomy" id="408172"/>
    <lineage>
        <taxon>unclassified sequences</taxon>
        <taxon>metagenomes</taxon>
        <taxon>ecological metagenomes</taxon>
    </lineage>
</organism>
<gene>
    <name evidence="1" type="ORF">METZ01_LOCUS107082</name>
</gene>
<dbReference type="EMBL" id="UINC01012414">
    <property type="protein sequence ID" value="SVA54228.1"/>
    <property type="molecule type" value="Genomic_DNA"/>
</dbReference>
<accession>A0A381WPU8</accession>
<proteinExistence type="predicted"/>
<sequence>MNVSDFFLFRCDNFETVFIAENNLAILASNPVECKHVFYFFSISGSNCGRFEVNSDSFHYQLKIDSEMTGGETIGGFIHQTEYSSEFLEKIPGIDSKQLIFQHRGYTGFRRKESSSSCFSFLHGNFGGMYIRKGKLLSISRQRSEHYYTPQIIIKIDKFYELFFLNPTSKMLIISIILVDKYNQSRTIGNSKVSPFGSYKFELNTFSESQIQNISWKTNLPVGRAIVFENNGVLFDVFHS</sequence>
<reference evidence="1" key="1">
    <citation type="submission" date="2018-05" db="EMBL/GenBank/DDBJ databases">
        <authorList>
            <person name="Lanie J.A."/>
            <person name="Ng W.-L."/>
            <person name="Kazmierczak K.M."/>
            <person name="Andrzejewski T.M."/>
            <person name="Davidsen T.M."/>
            <person name="Wayne K.J."/>
            <person name="Tettelin H."/>
            <person name="Glass J.I."/>
            <person name="Rusch D."/>
            <person name="Podicherti R."/>
            <person name="Tsui H.-C.T."/>
            <person name="Winkler M.E."/>
        </authorList>
    </citation>
    <scope>NUCLEOTIDE SEQUENCE</scope>
</reference>
<evidence type="ECO:0000313" key="1">
    <source>
        <dbReference type="EMBL" id="SVA54228.1"/>
    </source>
</evidence>